<dbReference type="EMBL" id="HBIB01002022">
    <property type="protein sequence ID" value="CAE0239250.1"/>
    <property type="molecule type" value="Transcribed_RNA"/>
</dbReference>
<dbReference type="SMART" id="SM00365">
    <property type="entry name" value="LRR_SD22"/>
    <property type="match status" value="3"/>
</dbReference>
<proteinExistence type="predicted"/>
<dbReference type="PANTHER" id="PTHR46759">
    <property type="entry name" value="LEUCINE-RICH REPEAT-CONTAINING PROTEIN 72"/>
    <property type="match status" value="1"/>
</dbReference>
<dbReference type="Pfam" id="PF13855">
    <property type="entry name" value="LRR_8"/>
    <property type="match status" value="1"/>
</dbReference>
<keyword evidence="2" id="KW-0677">Repeat</keyword>
<reference evidence="3" key="1">
    <citation type="submission" date="2021-01" db="EMBL/GenBank/DDBJ databases">
        <authorList>
            <person name="Corre E."/>
            <person name="Pelletier E."/>
            <person name="Niang G."/>
            <person name="Scheremetjew M."/>
            <person name="Finn R."/>
            <person name="Kale V."/>
            <person name="Holt S."/>
            <person name="Cochrane G."/>
            <person name="Meng A."/>
            <person name="Brown T."/>
            <person name="Cohen L."/>
        </authorList>
    </citation>
    <scope>NUCLEOTIDE SEQUENCE</scope>
    <source>
        <strain evidence="3">NIES-2562</strain>
    </source>
</reference>
<organism evidence="3">
    <name type="scientific">Palpitomonas bilix</name>
    <dbReference type="NCBI Taxonomy" id="652834"/>
    <lineage>
        <taxon>Eukaryota</taxon>
        <taxon>Eukaryota incertae sedis</taxon>
    </lineage>
</organism>
<gene>
    <name evidence="3" type="ORF">PBIL07802_LOCUS1395</name>
</gene>
<dbReference type="SUPFAM" id="SSF52058">
    <property type="entry name" value="L domain-like"/>
    <property type="match status" value="1"/>
</dbReference>
<accession>A0A7S3G1W2</accession>
<sequence>MFSVDCREVIGEVLGDIKPKSCTELYLGSRSIRSLSGFEALPNIEVLWLNDNKISDLVGLESNFRLKYLYLQDNKIRTLKGSSLADLKFLEQLNLANNRIRDLAASLAQIAHLKFLKKLGKSLIKNKEKGERVMYA</sequence>
<evidence type="ECO:0000313" key="3">
    <source>
        <dbReference type="EMBL" id="CAE0239250.1"/>
    </source>
</evidence>
<dbReference type="Gene3D" id="3.80.10.10">
    <property type="entry name" value="Ribonuclease Inhibitor"/>
    <property type="match status" value="1"/>
</dbReference>
<dbReference type="SMART" id="SM00369">
    <property type="entry name" value="LRR_TYP"/>
    <property type="match status" value="3"/>
</dbReference>
<protein>
    <submittedName>
        <fullName evidence="3">Uncharacterized protein</fullName>
    </submittedName>
</protein>
<dbReference type="InterPro" id="IPR032675">
    <property type="entry name" value="LRR_dom_sf"/>
</dbReference>
<dbReference type="PROSITE" id="PS51450">
    <property type="entry name" value="LRR"/>
    <property type="match status" value="3"/>
</dbReference>
<dbReference type="InterPro" id="IPR042655">
    <property type="entry name" value="LRC72"/>
</dbReference>
<dbReference type="InterPro" id="IPR001611">
    <property type="entry name" value="Leu-rich_rpt"/>
</dbReference>
<evidence type="ECO:0000256" key="1">
    <source>
        <dbReference type="ARBA" id="ARBA00022614"/>
    </source>
</evidence>
<evidence type="ECO:0000256" key="2">
    <source>
        <dbReference type="ARBA" id="ARBA00022737"/>
    </source>
</evidence>
<dbReference type="Pfam" id="PF12799">
    <property type="entry name" value="LRR_4"/>
    <property type="match status" value="1"/>
</dbReference>
<keyword evidence="1" id="KW-0433">Leucine-rich repeat</keyword>
<dbReference type="PANTHER" id="PTHR46759:SF1">
    <property type="entry name" value="LEUCINE-RICH REPEAT-CONTAINING PROTEIN 72"/>
    <property type="match status" value="1"/>
</dbReference>
<name>A0A7S3G1W2_9EUKA</name>
<dbReference type="InterPro" id="IPR025875">
    <property type="entry name" value="Leu-rich_rpt_4"/>
</dbReference>
<dbReference type="AlphaFoldDB" id="A0A7S3G1W2"/>
<dbReference type="InterPro" id="IPR003591">
    <property type="entry name" value="Leu-rich_rpt_typical-subtyp"/>
</dbReference>